<gene>
    <name evidence="1" type="ORF">Gohar_027712</name>
</gene>
<dbReference type="AlphaFoldDB" id="A0A7J9HX28"/>
<evidence type="ECO:0008006" key="3">
    <source>
        <dbReference type="Google" id="ProtNLM"/>
    </source>
</evidence>
<organism evidence="1 2">
    <name type="scientific">Gossypium harknessii</name>
    <dbReference type="NCBI Taxonomy" id="34285"/>
    <lineage>
        <taxon>Eukaryota</taxon>
        <taxon>Viridiplantae</taxon>
        <taxon>Streptophyta</taxon>
        <taxon>Embryophyta</taxon>
        <taxon>Tracheophyta</taxon>
        <taxon>Spermatophyta</taxon>
        <taxon>Magnoliopsida</taxon>
        <taxon>eudicotyledons</taxon>
        <taxon>Gunneridae</taxon>
        <taxon>Pentapetalae</taxon>
        <taxon>rosids</taxon>
        <taxon>malvids</taxon>
        <taxon>Malvales</taxon>
        <taxon>Malvaceae</taxon>
        <taxon>Malvoideae</taxon>
        <taxon>Gossypium</taxon>
    </lineage>
</organism>
<accession>A0A7J9HX28</accession>
<sequence length="117" mass="12855">MICPKLILSKQTNLNSNSGFEISRIWGVTAFHYEPPPPGWMKFNVVGIVVEDEAGCGGVLRDDIGVACALLSRRIEARGTKIAEIMAIKTTMDMYIRLSQKAHVPLVIKFCSCVASE</sequence>
<dbReference type="OrthoDB" id="992674at2759"/>
<evidence type="ECO:0000313" key="1">
    <source>
        <dbReference type="EMBL" id="MBA0813894.1"/>
    </source>
</evidence>
<protein>
    <recommendedName>
        <fullName evidence="3">RNase H type-1 domain-containing protein</fullName>
    </recommendedName>
</protein>
<keyword evidence="2" id="KW-1185">Reference proteome</keyword>
<proteinExistence type="predicted"/>
<dbReference type="Proteomes" id="UP000593560">
    <property type="component" value="Unassembled WGS sequence"/>
</dbReference>
<dbReference type="EMBL" id="JABFAD010000011">
    <property type="protein sequence ID" value="MBA0813894.1"/>
    <property type="molecule type" value="Genomic_DNA"/>
</dbReference>
<evidence type="ECO:0000313" key="2">
    <source>
        <dbReference type="Proteomes" id="UP000593560"/>
    </source>
</evidence>
<name>A0A7J9HX28_9ROSI</name>
<comment type="caution">
    <text evidence="1">The sequence shown here is derived from an EMBL/GenBank/DDBJ whole genome shotgun (WGS) entry which is preliminary data.</text>
</comment>
<reference evidence="1 2" key="1">
    <citation type="journal article" date="2019" name="Genome Biol. Evol.">
        <title>Insights into the evolution of the New World diploid cottons (Gossypium, subgenus Houzingenia) based on genome sequencing.</title>
        <authorList>
            <person name="Grover C.E."/>
            <person name="Arick M.A. 2nd"/>
            <person name="Thrash A."/>
            <person name="Conover J.L."/>
            <person name="Sanders W.S."/>
            <person name="Peterson D.G."/>
            <person name="Frelichowski J.E."/>
            <person name="Scheffler J.A."/>
            <person name="Scheffler B.E."/>
            <person name="Wendel J.F."/>
        </authorList>
    </citation>
    <scope>NUCLEOTIDE SEQUENCE [LARGE SCALE GENOMIC DNA]</scope>
    <source>
        <strain evidence="1">0</strain>
        <tissue evidence="1">Leaf</tissue>
    </source>
</reference>